<reference evidence="2" key="1">
    <citation type="submission" date="2020-03" db="EMBL/GenBank/DDBJ databases">
        <title>Draft sequencing of Calidifontibacter sp. DB0510.</title>
        <authorList>
            <person name="Kim D.-U."/>
        </authorList>
    </citation>
    <scope>NUCLEOTIDE SEQUENCE</scope>
    <source>
        <strain evidence="2">DB0510</strain>
    </source>
</reference>
<organism evidence="2 3">
    <name type="scientific">Metallococcus carri</name>
    <dbReference type="NCBI Taxonomy" id="1656884"/>
    <lineage>
        <taxon>Bacteria</taxon>
        <taxon>Bacillati</taxon>
        <taxon>Actinomycetota</taxon>
        <taxon>Actinomycetes</taxon>
        <taxon>Micrococcales</taxon>
        <taxon>Dermacoccaceae</taxon>
        <taxon>Metallococcus</taxon>
    </lineage>
</organism>
<name>A0A967B080_9MICO</name>
<keyword evidence="3" id="KW-1185">Reference proteome</keyword>
<dbReference type="RefSeq" id="WP_166193235.1">
    <property type="nucleotide sequence ID" value="NZ_JAAOIV010000002.1"/>
</dbReference>
<dbReference type="Proteomes" id="UP000744769">
    <property type="component" value="Unassembled WGS sequence"/>
</dbReference>
<evidence type="ECO:0000313" key="2">
    <source>
        <dbReference type="EMBL" id="NHN54850.1"/>
    </source>
</evidence>
<feature type="transmembrane region" description="Helical" evidence="1">
    <location>
        <begin position="207"/>
        <end position="226"/>
    </location>
</feature>
<keyword evidence="1" id="KW-0472">Membrane</keyword>
<evidence type="ECO:0000256" key="1">
    <source>
        <dbReference type="SAM" id="Phobius"/>
    </source>
</evidence>
<comment type="caution">
    <text evidence="2">The sequence shown here is derived from an EMBL/GenBank/DDBJ whole genome shotgun (WGS) entry which is preliminary data.</text>
</comment>
<keyword evidence="1" id="KW-1133">Transmembrane helix</keyword>
<evidence type="ECO:0000313" key="3">
    <source>
        <dbReference type="Proteomes" id="UP000744769"/>
    </source>
</evidence>
<keyword evidence="1" id="KW-0812">Transmembrane</keyword>
<gene>
    <name evidence="2" type="ORF">G9U51_03510</name>
</gene>
<dbReference type="GO" id="GO:0016627">
    <property type="term" value="F:oxidoreductase activity, acting on the CH-CH group of donors"/>
    <property type="evidence" value="ECO:0007669"/>
    <property type="project" value="InterPro"/>
</dbReference>
<protein>
    <submittedName>
        <fullName evidence="2">Acyl-CoA dehydrogenase</fullName>
    </submittedName>
</protein>
<dbReference type="SUPFAM" id="SSF56645">
    <property type="entry name" value="Acyl-CoA dehydrogenase NM domain-like"/>
    <property type="match status" value="1"/>
</dbReference>
<dbReference type="EMBL" id="JAAOIV010000002">
    <property type="protein sequence ID" value="NHN54850.1"/>
    <property type="molecule type" value="Genomic_DNA"/>
</dbReference>
<accession>A0A967B080</accession>
<dbReference type="AlphaFoldDB" id="A0A967B080"/>
<dbReference type="InterPro" id="IPR009100">
    <property type="entry name" value="AcylCoA_DH/oxidase_NM_dom_sf"/>
</dbReference>
<sequence>MRHAILDPKQEAIVLAGADTEDLDRLRQDAQAAVGDLPAAFELARALGDRLPLPGEGRTAYLWSALATLGSVDLTVARAIEPHLDAIAITQQARAAQLLDEDLPSGTYGVFAAEGPGVRLEFEDGRLSGTKPWCSLASVLDAALVTAWQGDERRLYAVSLRADGVRAESGGWASRGLVEVPSLAVHFDGVPAVPVGPAGWYLDRPGFAWGGIGVAAIWFGAAVAVGRRLVPRAGGRKPDQIALMHAGEAELELACAASVLSETARVVDDGDSTADDARRLALTARGAVARAVESVLTRTGRGTGPAPLTADEEHARRVADLTVYVRQDHAERDAAALGGLLAP</sequence>
<proteinExistence type="predicted"/>